<dbReference type="EMBL" id="PDNB01000091">
    <property type="protein sequence ID" value="PGH09663.1"/>
    <property type="molecule type" value="Genomic_DNA"/>
</dbReference>
<dbReference type="Pfam" id="PF25115">
    <property type="entry name" value="Agd3_CE"/>
    <property type="match status" value="1"/>
</dbReference>
<gene>
    <name evidence="5" type="ORF">AJ79_05629</name>
</gene>
<proteinExistence type="predicted"/>
<feature type="compositionally biased region" description="Low complexity" evidence="1">
    <location>
        <begin position="16"/>
        <end position="48"/>
    </location>
</feature>
<dbReference type="OrthoDB" id="2113314at2759"/>
<dbReference type="InterPro" id="IPR050788">
    <property type="entry name" value="Yeast_SRP1/TIP1_CWP"/>
</dbReference>
<dbReference type="InterPro" id="IPR056827">
    <property type="entry name" value="CBM87_Agd3"/>
</dbReference>
<evidence type="ECO:0000313" key="6">
    <source>
        <dbReference type="Proteomes" id="UP000223968"/>
    </source>
</evidence>
<evidence type="ECO:0000259" key="2">
    <source>
        <dbReference type="Pfam" id="PF25115"/>
    </source>
</evidence>
<dbReference type="Proteomes" id="UP000223968">
    <property type="component" value="Unassembled WGS sequence"/>
</dbReference>
<evidence type="ECO:0000259" key="4">
    <source>
        <dbReference type="Pfam" id="PF25117"/>
    </source>
</evidence>
<comment type="caution">
    <text evidence="5">The sequence shown here is derived from an EMBL/GenBank/DDBJ whole genome shotgun (WGS) entry which is preliminary data.</text>
</comment>
<protein>
    <recommendedName>
        <fullName evidence="7">Extracellular serine-rich protein</fullName>
    </recommendedName>
</protein>
<evidence type="ECO:0000259" key="3">
    <source>
        <dbReference type="Pfam" id="PF25116"/>
    </source>
</evidence>
<evidence type="ECO:0000313" key="5">
    <source>
        <dbReference type="EMBL" id="PGH09663.1"/>
    </source>
</evidence>
<accession>A0A2B7XLJ0</accession>
<dbReference type="Pfam" id="PF25117">
    <property type="entry name" value="Agd3_C"/>
    <property type="match status" value="1"/>
</dbReference>
<reference evidence="5 6" key="1">
    <citation type="submission" date="2017-10" db="EMBL/GenBank/DDBJ databases">
        <title>Comparative genomics in systemic dimorphic fungi from Ajellomycetaceae.</title>
        <authorList>
            <person name="Munoz J.F."/>
            <person name="Mcewen J.G."/>
            <person name="Clay O.K."/>
            <person name="Cuomo C.A."/>
        </authorList>
    </citation>
    <scope>NUCLEOTIDE SEQUENCE [LARGE SCALE GENOMIC DNA]</scope>
    <source>
        <strain evidence="5 6">UAMH5409</strain>
    </source>
</reference>
<name>A0A2B7XLJ0_9EURO</name>
<dbReference type="InterPro" id="IPR056825">
    <property type="entry name" value="Agd3_C"/>
</dbReference>
<dbReference type="AlphaFoldDB" id="A0A2B7XLJ0"/>
<feature type="domain" description="Agd3 CBM87" evidence="3">
    <location>
        <begin position="59"/>
        <end position="269"/>
    </location>
</feature>
<dbReference type="PANTHER" id="PTHR31002:SF34">
    <property type="entry name" value="CELL WALL PROTEIN CWP1-RELATED"/>
    <property type="match status" value="1"/>
</dbReference>
<keyword evidence="6" id="KW-1185">Reference proteome</keyword>
<dbReference type="Pfam" id="PF25116">
    <property type="entry name" value="CBM87_Agd3"/>
    <property type="match status" value="1"/>
</dbReference>
<evidence type="ECO:0000256" key="1">
    <source>
        <dbReference type="SAM" id="MobiDB-lite"/>
    </source>
</evidence>
<evidence type="ECO:0008006" key="7">
    <source>
        <dbReference type="Google" id="ProtNLM"/>
    </source>
</evidence>
<feature type="region of interest" description="Disordered" evidence="1">
    <location>
        <begin position="1"/>
        <end position="51"/>
    </location>
</feature>
<feature type="domain" description="Agd3 deacetylase" evidence="2">
    <location>
        <begin position="283"/>
        <end position="647"/>
    </location>
</feature>
<dbReference type="InterPro" id="IPR056826">
    <property type="entry name" value="Agd3_CE"/>
</dbReference>
<organism evidence="5 6">
    <name type="scientific">Helicocarpus griseus UAMH5409</name>
    <dbReference type="NCBI Taxonomy" id="1447875"/>
    <lineage>
        <taxon>Eukaryota</taxon>
        <taxon>Fungi</taxon>
        <taxon>Dikarya</taxon>
        <taxon>Ascomycota</taxon>
        <taxon>Pezizomycotina</taxon>
        <taxon>Eurotiomycetes</taxon>
        <taxon>Eurotiomycetidae</taxon>
        <taxon>Onygenales</taxon>
        <taxon>Ajellomycetaceae</taxon>
        <taxon>Helicocarpus</taxon>
    </lineage>
</organism>
<dbReference type="STRING" id="1447875.A0A2B7XLJ0"/>
<feature type="domain" description="Agd3 C-terminal" evidence="4">
    <location>
        <begin position="653"/>
        <end position="716"/>
    </location>
</feature>
<dbReference type="PANTHER" id="PTHR31002">
    <property type="entry name" value="SERIPAUPERIN"/>
    <property type="match status" value="1"/>
</dbReference>
<sequence length="718" mass="78832">MGTTTSKPGPTPTAPPGSTTVLPPSTTVMPPTVTTTTAISPSTSSTIAPPAPLPNNSVLANILIIAGDETAAQQASSGLTAYGIPFTYLLVPREGAELPELESTNGNFGGILVASEVSYDFGQEGFRSALTADQWNQLYAYQVKYGVRMVQYDVWPDEKKFQARAEGGCCASGVEQLISLTDTSDFPSAGLKVDATMSTVGLWHTPAQITNTTTTKQIAKFAANDQFGESVAGVINTFDDGRQQMVFFISWATNWSATSNFLQHAWIAWVTRGLYPGYRRSYLSTQIDDMFLITDLYEPAGAQFRIRPEDMQSHVDWLPTLGAKLNPGSDYFIEIGHNGNGVIEYGQELSSEAYEICTPGMIDVNEPPQTPLEWKKPLGTGTDIWPESPTEFVWTDECISLDPLLNWFREPANMDTFAHISHTFTHYELNNATYSDTYNEMFVNRQFLDRVGFSAASRFTPDGLIPPAITGLHNGDALQAFVDNNLTHCMGDNSRPALVNQQSIHHPYVTNVETDGFAGYIVIPRWATRIYYNCDTPTCTTNEWIDISAGYGGFQDLLALERTETIRRLLQLDHAPYMFHQANLRQADLDETPINGVPAKLSIFQSWVETMVQELVRLVDWPILTLTQQKLAESFIARAARDACNYSAAWLSDNRQITGILISAAGNTCSSPIPVTLPTEPAADSGFPTEKFGSDPLVAWVSLSGSPVTIELATPIPW</sequence>